<evidence type="ECO:0000313" key="2">
    <source>
        <dbReference type="Proteomes" id="UP000887013"/>
    </source>
</evidence>
<dbReference type="EMBL" id="BMAW01070801">
    <property type="protein sequence ID" value="GFT75167.1"/>
    <property type="molecule type" value="Genomic_DNA"/>
</dbReference>
<accession>A0A8X6PPH3</accession>
<keyword evidence="2" id="KW-1185">Reference proteome</keyword>
<dbReference type="Proteomes" id="UP000887013">
    <property type="component" value="Unassembled WGS sequence"/>
</dbReference>
<reference evidence="1" key="1">
    <citation type="submission" date="2020-08" db="EMBL/GenBank/DDBJ databases">
        <title>Multicomponent nature underlies the extraordinary mechanical properties of spider dragline silk.</title>
        <authorList>
            <person name="Kono N."/>
            <person name="Nakamura H."/>
            <person name="Mori M."/>
            <person name="Yoshida Y."/>
            <person name="Ohtoshi R."/>
            <person name="Malay A.D."/>
            <person name="Moran D.A.P."/>
            <person name="Tomita M."/>
            <person name="Numata K."/>
            <person name="Arakawa K."/>
        </authorList>
    </citation>
    <scope>NUCLEOTIDE SEQUENCE</scope>
</reference>
<organism evidence="1 2">
    <name type="scientific">Nephila pilipes</name>
    <name type="common">Giant wood spider</name>
    <name type="synonym">Nephila maculata</name>
    <dbReference type="NCBI Taxonomy" id="299642"/>
    <lineage>
        <taxon>Eukaryota</taxon>
        <taxon>Metazoa</taxon>
        <taxon>Ecdysozoa</taxon>
        <taxon>Arthropoda</taxon>
        <taxon>Chelicerata</taxon>
        <taxon>Arachnida</taxon>
        <taxon>Araneae</taxon>
        <taxon>Araneomorphae</taxon>
        <taxon>Entelegynae</taxon>
        <taxon>Araneoidea</taxon>
        <taxon>Nephilidae</taxon>
        <taxon>Nephila</taxon>
    </lineage>
</organism>
<comment type="caution">
    <text evidence="1">The sequence shown here is derived from an EMBL/GenBank/DDBJ whole genome shotgun (WGS) entry which is preliminary data.</text>
</comment>
<evidence type="ECO:0000313" key="1">
    <source>
        <dbReference type="EMBL" id="GFT75167.1"/>
    </source>
</evidence>
<dbReference type="AlphaFoldDB" id="A0A8X6PPH3"/>
<name>A0A8X6PPH3_NEPPI</name>
<sequence length="92" mass="10614">MWIQDGVASHGECSYSRLLTQHFDDRIISCLFIFLWPPRSPGLTLRNSPVRIPENRSVRIKSVRFIMEDAMTSEIHLDMVHIIMLSSTVSKV</sequence>
<proteinExistence type="predicted"/>
<gene>
    <name evidence="1" type="ORF">NPIL_591941</name>
</gene>
<protein>
    <submittedName>
        <fullName evidence="1">Uncharacterized protein</fullName>
    </submittedName>
</protein>